<dbReference type="InterPro" id="IPR012334">
    <property type="entry name" value="Pectin_lyas_fold"/>
</dbReference>
<dbReference type="RefSeq" id="WP_163700997.1">
    <property type="nucleotide sequence ID" value="NZ_QXHD01000004.1"/>
</dbReference>
<sequence>MGVRSLIWAVGLSVVGAWGVATETFAQNSPVEDSTLGIESSIVSPSDLVDARDIITGGAIRGNNLFHSFSEFSIGENRSVYFSSPTSEIQSIFSRVTGTERSEILGTLGTFGSSAPDLWLINPNGIIFGENAILDVGASFVATTADSLRFGAEEFEEFSAVNPESPASTLTIAPSAYLFTQGVPAAIESQSVVDGFLGDGFPGLRVRSGENLTFLGGDIVIDGGNITNRAGLHAFGGRIQLGALGVPGEILTDSEGNIVFAEGTTRGDVELKNRARIEVSLDGGGDVNIFGRDITISGNSRVDAGISEGLGTNNSQAGDVALDATQILRVFGQSEIDNGVDENAIGNGGTIKITSNILEVRDGGRLSSSISDSSAGDAGDIEINVVGQVTFNDGNIFSNANSETRGNRNSVTINVGSLRALNNSEFQALTRGGSDAGNIVITARDKVQFDNSNIFTSAQPGATGAGGDIQIRANSLELVNTSQLSSSTSGSSNAGNVTLDVRDFTVFDNSRIFTSVQSGATGAGGNIQVTAGSSDFLNSSSLVASTSGGGNAGNVTLDIRDFTVFDNSNIFGDVKSGATGTGGNVQIITNSLTLKNNALLSTDTEGDTLRSDAGDIEIIAGSITMMGDSRLLTGTLGEGDAGNVTLDIRDSAVFNNSNIFTSVRPRATGAGGNVKITAGSSELLNSSSLVASTSGIGNAGNVTLDIRDSAVFNNSRIFSNVLAEAQGSGGDIQITAGSSELINGSSLEASTSGSGSAGDVVLKAPEGRVLLASENSDNGAYSTIFTNSRFSSVGSGGNISLEASSLVIKGRAGLVASSGNDQQGGNINLSLGKLEMLDGGQIITSSDDSGPAGTIFLDATEGIRLAGRDLTRENENTLFTPESTLSVVSRKEGIAGNVVIGRLRDTSNIVLEDGGRITAESATVDGGSIFITLNEFLLLRNGSLISATAGNEQSGGDGGNIRLDIPFIVAIPDENGDITANAFTGSGGNVDITSRGLFGIEARPAVTPLSDITASSERGVSGVVSIDAPDTGAIENSLNDLPDSIISPDQILIASCISRTNQNQGTFNITGSGGLPSSPNSDILSTYPTSQIQSPAATQWQLGDPINEATGIYELADGRLSLSQDCNNRP</sequence>
<feature type="domain" description="Filamentous haemagglutinin FhaB/tRNA nuclease CdiA-like TPS" evidence="1">
    <location>
        <begin position="45"/>
        <end position="151"/>
    </location>
</feature>
<keyword evidence="3" id="KW-1185">Reference proteome</keyword>
<organism evidence="2 3">
    <name type="scientific">Adonisia turfae CCMR0081</name>
    <dbReference type="NCBI Taxonomy" id="2292702"/>
    <lineage>
        <taxon>Bacteria</taxon>
        <taxon>Bacillati</taxon>
        <taxon>Cyanobacteriota</taxon>
        <taxon>Adonisia</taxon>
        <taxon>Adonisia turfae</taxon>
    </lineage>
</organism>
<dbReference type="Gene3D" id="2.160.20.10">
    <property type="entry name" value="Single-stranded right-handed beta-helix, Pectin lyase-like"/>
    <property type="match status" value="3"/>
</dbReference>
<dbReference type="NCBIfam" id="TIGR01901">
    <property type="entry name" value="adhes_NPXG"/>
    <property type="match status" value="1"/>
</dbReference>
<accession>A0A6M0RRM9</accession>
<name>A0A6M0RRM9_9CYAN</name>
<dbReference type="SUPFAM" id="SSF51126">
    <property type="entry name" value="Pectin lyase-like"/>
    <property type="match status" value="4"/>
</dbReference>
<evidence type="ECO:0000313" key="2">
    <source>
        <dbReference type="EMBL" id="NEZ58453.1"/>
    </source>
</evidence>
<dbReference type="AlphaFoldDB" id="A0A6M0RRM9"/>
<dbReference type="InterPro" id="IPR011050">
    <property type="entry name" value="Pectin_lyase_fold/virulence"/>
</dbReference>
<protein>
    <submittedName>
        <fullName evidence="2">Filamentous hemagglutinin N-terminal domain-containing protein</fullName>
    </submittedName>
</protein>
<evidence type="ECO:0000313" key="3">
    <source>
        <dbReference type="Proteomes" id="UP000481033"/>
    </source>
</evidence>
<dbReference type="EMBL" id="QXHD01000004">
    <property type="protein sequence ID" value="NEZ58453.1"/>
    <property type="molecule type" value="Genomic_DNA"/>
</dbReference>
<proteinExistence type="predicted"/>
<gene>
    <name evidence="2" type="ORF">DXZ20_22960</name>
</gene>
<comment type="caution">
    <text evidence="2">The sequence shown here is derived from an EMBL/GenBank/DDBJ whole genome shotgun (WGS) entry which is preliminary data.</text>
</comment>
<evidence type="ECO:0000259" key="1">
    <source>
        <dbReference type="SMART" id="SM00912"/>
    </source>
</evidence>
<dbReference type="InterPro" id="IPR008638">
    <property type="entry name" value="FhaB/CdiA-like_TPS"/>
</dbReference>
<dbReference type="SMART" id="SM00912">
    <property type="entry name" value="Haemagg_act"/>
    <property type="match status" value="1"/>
</dbReference>
<dbReference type="Proteomes" id="UP000481033">
    <property type="component" value="Unassembled WGS sequence"/>
</dbReference>
<reference evidence="2 3" key="1">
    <citation type="journal article" date="2020" name="Microb. Ecol.">
        <title>Ecogenomics of the Marine Benthic Filamentous Cyanobacterium Adonisia.</title>
        <authorList>
            <person name="Walter J.M."/>
            <person name="Coutinho F.H."/>
            <person name="Leomil L."/>
            <person name="Hargreaves P.I."/>
            <person name="Campeao M.E."/>
            <person name="Vieira V.V."/>
            <person name="Silva B.S."/>
            <person name="Fistarol G.O."/>
            <person name="Salomon P.S."/>
            <person name="Sawabe T."/>
            <person name="Mino S."/>
            <person name="Hosokawa M."/>
            <person name="Miyashita H."/>
            <person name="Maruyama F."/>
            <person name="van Verk M.C."/>
            <person name="Dutilh B.E."/>
            <person name="Thompson C.C."/>
            <person name="Thompson F.L."/>
        </authorList>
    </citation>
    <scope>NUCLEOTIDE SEQUENCE [LARGE SCALE GENOMIC DNA]</scope>
    <source>
        <strain evidence="2 3">CCMR0081</strain>
    </source>
</reference>
<dbReference type="Pfam" id="PF05860">
    <property type="entry name" value="TPS"/>
    <property type="match status" value="1"/>
</dbReference>